<name>A0A6G1C7B9_9ORYZ</name>
<comment type="caution">
    <text evidence="1">The sequence shown here is derived from an EMBL/GenBank/DDBJ whole genome shotgun (WGS) entry which is preliminary data.</text>
</comment>
<dbReference type="EMBL" id="SPHZ02000010">
    <property type="protein sequence ID" value="KAF0896082.1"/>
    <property type="molecule type" value="Genomic_DNA"/>
</dbReference>
<protein>
    <submittedName>
        <fullName evidence="1">Uncharacterized protein</fullName>
    </submittedName>
</protein>
<accession>A0A6G1C7B9</accession>
<evidence type="ECO:0000313" key="2">
    <source>
        <dbReference type="Proteomes" id="UP000479710"/>
    </source>
</evidence>
<gene>
    <name evidence="1" type="ORF">E2562_018197</name>
</gene>
<dbReference type="Proteomes" id="UP000479710">
    <property type="component" value="Unassembled WGS sequence"/>
</dbReference>
<proteinExistence type="predicted"/>
<organism evidence="1 2">
    <name type="scientific">Oryza meyeriana var. granulata</name>
    <dbReference type="NCBI Taxonomy" id="110450"/>
    <lineage>
        <taxon>Eukaryota</taxon>
        <taxon>Viridiplantae</taxon>
        <taxon>Streptophyta</taxon>
        <taxon>Embryophyta</taxon>
        <taxon>Tracheophyta</taxon>
        <taxon>Spermatophyta</taxon>
        <taxon>Magnoliopsida</taxon>
        <taxon>Liliopsida</taxon>
        <taxon>Poales</taxon>
        <taxon>Poaceae</taxon>
        <taxon>BOP clade</taxon>
        <taxon>Oryzoideae</taxon>
        <taxon>Oryzeae</taxon>
        <taxon>Oryzinae</taxon>
        <taxon>Oryza</taxon>
        <taxon>Oryza meyeriana</taxon>
    </lineage>
</organism>
<evidence type="ECO:0000313" key="1">
    <source>
        <dbReference type="EMBL" id="KAF0896082.1"/>
    </source>
</evidence>
<sequence>MSRGGQDFGPGLPEAELDMGEPLTVDAVQIHSGIDEGQDIDPHDAILAIDAEERENLYDIGEARAAWVMWELVRISH</sequence>
<dbReference type="AlphaFoldDB" id="A0A6G1C7B9"/>
<keyword evidence="2" id="KW-1185">Reference proteome</keyword>
<reference evidence="1 2" key="1">
    <citation type="submission" date="2019-11" db="EMBL/GenBank/DDBJ databases">
        <title>Whole genome sequence of Oryza granulata.</title>
        <authorList>
            <person name="Li W."/>
        </authorList>
    </citation>
    <scope>NUCLEOTIDE SEQUENCE [LARGE SCALE GENOMIC DNA]</scope>
    <source>
        <strain evidence="2">cv. Menghai</strain>
        <tissue evidence="1">Leaf</tissue>
    </source>
</reference>